<dbReference type="Pfam" id="PF11992">
    <property type="entry name" value="TgpA_N"/>
    <property type="match status" value="1"/>
</dbReference>
<feature type="transmembrane region" description="Helical" evidence="1">
    <location>
        <begin position="123"/>
        <end position="140"/>
    </location>
</feature>
<dbReference type="EMBL" id="FWPT01000005">
    <property type="protein sequence ID" value="SMA47559.1"/>
    <property type="molecule type" value="Genomic_DNA"/>
</dbReference>
<keyword evidence="3" id="KW-0808">Transferase</keyword>
<evidence type="ECO:0000313" key="4">
    <source>
        <dbReference type="Proteomes" id="UP000196573"/>
    </source>
</evidence>
<dbReference type="OrthoDB" id="9804872at2"/>
<dbReference type="InterPro" id="IPR002931">
    <property type="entry name" value="Transglutaminase-like"/>
</dbReference>
<feature type="transmembrane region" description="Helical" evidence="1">
    <location>
        <begin position="176"/>
        <end position="198"/>
    </location>
</feature>
<dbReference type="InterPro" id="IPR052901">
    <property type="entry name" value="Bact_TGase-like"/>
</dbReference>
<keyword evidence="4" id="KW-1185">Reference proteome</keyword>
<sequence>MLNSLLNKEWLRRKRKTAPAVAPVTRAASFSLVFILVLVCLPLAPLLPAGTWVLVSLVVGWRLILLRARGAHPGKLIRTLLVVVALALVLLHYGTLLGLEAGATTLVSAYTLKLLEMRSRRDALVLSFMGFFVVVTGLLFSQSIAMTGYLLVCLVALVSVLVGLHQPGTQTDIGPALRTGLLLSAQALPLMVILFVLVPRIPPLWAVPHPDNSARTGLSDEMAPGDIARLSQSGELAFRATFTGEVPPPEQRYWRAVVMYWFDGRRWSQGDQKDWQKVGVAEEELISWYPQKPAWAPEQSSANVDYRYDIILEPSGRPWLPVLGPVNTAVQGTGLTRDWRLLSRDNVDLLRQYSMPSSGFQGMDAELPTWLKAASLQLPATGNARARQWAEELASQYGSNTPALVSVVLRHFREQDYYYTLRPPTLSGNTIDAFLFDTRRGFCAHYAGALTFILRAAGIPSRVVAGYQGGEVKEGGVVQVRQFDAHAWVEYWQAGYGWQRVDPTAAVAPERVEQGLEQAVAEEGSFLEGNLFSPVRYRHIDWVNTLRLQYEQLEYQWQRLVLSYDEDAQKDLFKDLFPGKDTLTVLLQLLVITVLLVMVISLIWVTRPWQQKLAPADRYYQQFCQRMKRKGLPRHPGEGPEDYALRIKRERPEWGQKAQEVTELYIRLAYANQEPQSHEATLQQLKRLACI</sequence>
<feature type="transmembrane region" description="Helical" evidence="1">
    <location>
        <begin position="76"/>
        <end position="93"/>
    </location>
</feature>
<dbReference type="InterPro" id="IPR025403">
    <property type="entry name" value="TgpA-like_C"/>
</dbReference>
<dbReference type="SUPFAM" id="SSF54001">
    <property type="entry name" value="Cysteine proteinases"/>
    <property type="match status" value="1"/>
</dbReference>
<evidence type="ECO:0000256" key="1">
    <source>
        <dbReference type="SAM" id="Phobius"/>
    </source>
</evidence>
<dbReference type="Pfam" id="PF13559">
    <property type="entry name" value="DUF4129"/>
    <property type="match status" value="1"/>
</dbReference>
<dbReference type="Gene3D" id="3.10.620.30">
    <property type="match status" value="1"/>
</dbReference>
<dbReference type="RefSeq" id="WP_087110281.1">
    <property type="nucleotide sequence ID" value="NZ_CBCSCN010000003.1"/>
</dbReference>
<keyword evidence="1" id="KW-0472">Membrane</keyword>
<dbReference type="Proteomes" id="UP000196573">
    <property type="component" value="Unassembled WGS sequence"/>
</dbReference>
<dbReference type="InterPro" id="IPR038765">
    <property type="entry name" value="Papain-like_cys_pep_sf"/>
</dbReference>
<accession>A0A1X7AKN5</accession>
<dbReference type="AlphaFoldDB" id="A0A1X7AKN5"/>
<dbReference type="PANTHER" id="PTHR42736:SF1">
    <property type="entry name" value="PROTEIN-GLUTAMINE GAMMA-GLUTAMYLTRANSFERASE"/>
    <property type="match status" value="1"/>
</dbReference>
<dbReference type="EC" id="2.3.2.13" evidence="3"/>
<dbReference type="GO" id="GO:0003810">
    <property type="term" value="F:protein-glutamine gamma-glutamyltransferase activity"/>
    <property type="evidence" value="ECO:0007669"/>
    <property type="project" value="UniProtKB-EC"/>
</dbReference>
<keyword evidence="1" id="KW-0812">Transmembrane</keyword>
<feature type="transmembrane region" description="Helical" evidence="1">
    <location>
        <begin position="45"/>
        <end position="64"/>
    </location>
</feature>
<dbReference type="PANTHER" id="PTHR42736">
    <property type="entry name" value="PROTEIN-GLUTAMINE GAMMA-GLUTAMYLTRANSFERASE"/>
    <property type="match status" value="1"/>
</dbReference>
<dbReference type="SMART" id="SM00460">
    <property type="entry name" value="TGc"/>
    <property type="match status" value="1"/>
</dbReference>
<feature type="transmembrane region" description="Helical" evidence="1">
    <location>
        <begin position="146"/>
        <end position="164"/>
    </location>
</feature>
<protein>
    <submittedName>
        <fullName evidence="3">Protein-glutamine gamma-glutamyltransferase</fullName>
        <ecNumber evidence="3">2.3.2.13</ecNumber>
    </submittedName>
</protein>
<gene>
    <name evidence="3" type="primary">tgpA</name>
    <name evidence="3" type="ORF">EHSB41UT_02463</name>
</gene>
<dbReference type="Pfam" id="PF01841">
    <property type="entry name" value="Transglut_core"/>
    <property type="match status" value="1"/>
</dbReference>
<name>A0A1X7AKN5_9GAMM</name>
<evidence type="ECO:0000259" key="2">
    <source>
        <dbReference type="SMART" id="SM00460"/>
    </source>
</evidence>
<keyword evidence="3" id="KW-0012">Acyltransferase</keyword>
<dbReference type="InterPro" id="IPR021878">
    <property type="entry name" value="TgpA_N"/>
</dbReference>
<reference evidence="3 4" key="1">
    <citation type="submission" date="2017-03" db="EMBL/GenBank/DDBJ databases">
        <authorList>
            <person name="Afonso C.L."/>
            <person name="Miller P.J."/>
            <person name="Scott M.A."/>
            <person name="Spackman E."/>
            <person name="Goraichik I."/>
            <person name="Dimitrov K.M."/>
            <person name="Suarez D.L."/>
            <person name="Swayne D.E."/>
        </authorList>
    </citation>
    <scope>NUCLEOTIDE SEQUENCE [LARGE SCALE GENOMIC DNA]</scope>
    <source>
        <strain evidence="3">SB41UT1</strain>
    </source>
</reference>
<keyword evidence="1" id="KW-1133">Transmembrane helix</keyword>
<feature type="transmembrane region" description="Helical" evidence="1">
    <location>
        <begin position="585"/>
        <end position="605"/>
    </location>
</feature>
<organism evidence="3 4">
    <name type="scientific">Parendozoicomonas haliclonae</name>
    <dbReference type="NCBI Taxonomy" id="1960125"/>
    <lineage>
        <taxon>Bacteria</taxon>
        <taxon>Pseudomonadati</taxon>
        <taxon>Pseudomonadota</taxon>
        <taxon>Gammaproteobacteria</taxon>
        <taxon>Oceanospirillales</taxon>
        <taxon>Endozoicomonadaceae</taxon>
        <taxon>Parendozoicomonas</taxon>
    </lineage>
</organism>
<evidence type="ECO:0000313" key="3">
    <source>
        <dbReference type="EMBL" id="SMA47559.1"/>
    </source>
</evidence>
<feature type="domain" description="Transglutaminase-like" evidence="2">
    <location>
        <begin position="435"/>
        <end position="505"/>
    </location>
</feature>
<proteinExistence type="predicted"/>